<dbReference type="RefSeq" id="XP_009847019.1">
    <property type="nucleotide sequence ID" value="XM_009848717.1"/>
</dbReference>
<dbReference type="RefSeq" id="XP_009847020.1">
    <property type="nucleotide sequence ID" value="XM_009848718.1"/>
</dbReference>
<organism evidence="1">
    <name type="scientific">Aphanomyces astaci</name>
    <name type="common">Crayfish plague agent</name>
    <dbReference type="NCBI Taxonomy" id="112090"/>
    <lineage>
        <taxon>Eukaryota</taxon>
        <taxon>Sar</taxon>
        <taxon>Stramenopiles</taxon>
        <taxon>Oomycota</taxon>
        <taxon>Saprolegniomycetes</taxon>
        <taxon>Saprolegniales</taxon>
        <taxon>Verrucalvaceae</taxon>
        <taxon>Aphanomyces</taxon>
    </lineage>
</organism>
<sequence>MLLELSDDETFDQHDEGEFHVVDTIEVVDQVPDSTFQTEVTEIVGRFTQARVIESSSQMRTVSRPWHKYDGGPPADDSSQTHCDVCLKQFKSPSALFTHNCKGFSEKRDLVSYLVKRLASLTSLQAIRVVDSKSAEFAVDFESALPPWKYEAGWARRPARGHTYGARYIRKYKDEISIMVLEGNENKAKQMNPTQILATLKDRHEGEFAFPSVAEVSKSGSTNAPVARKVGGVTRPQYMRTWLTMVAPRT</sequence>
<name>W4F9I0_APHAT</name>
<dbReference type="EMBL" id="KI913946">
    <property type="protein sequence ID" value="ETV63496.1"/>
    <property type="molecule type" value="Genomic_DNA"/>
</dbReference>
<reference evidence="1" key="1">
    <citation type="submission" date="2013-12" db="EMBL/GenBank/DDBJ databases">
        <title>The Genome Sequence of Aphanomyces astaci APO3.</title>
        <authorList>
            <consortium name="The Broad Institute Genomics Platform"/>
            <person name="Russ C."/>
            <person name="Tyler B."/>
            <person name="van West P."/>
            <person name="Dieguez-Uribeondo J."/>
            <person name="Young S.K."/>
            <person name="Zeng Q."/>
            <person name="Gargeya S."/>
            <person name="Fitzgerald M."/>
            <person name="Abouelleil A."/>
            <person name="Alvarado L."/>
            <person name="Chapman S.B."/>
            <person name="Gainer-Dewar J."/>
            <person name="Goldberg J."/>
            <person name="Griggs A."/>
            <person name="Gujja S."/>
            <person name="Hansen M."/>
            <person name="Howarth C."/>
            <person name="Imamovic A."/>
            <person name="Ireland A."/>
            <person name="Larimer J."/>
            <person name="McCowan C."/>
            <person name="Murphy C."/>
            <person name="Pearson M."/>
            <person name="Poon T.W."/>
            <person name="Priest M."/>
            <person name="Roberts A."/>
            <person name="Saif S."/>
            <person name="Shea T."/>
            <person name="Sykes S."/>
            <person name="Wortman J."/>
            <person name="Nusbaum C."/>
            <person name="Birren B."/>
        </authorList>
    </citation>
    <scope>NUCLEOTIDE SEQUENCE [LARGE SCALE GENOMIC DNA]</scope>
    <source>
        <strain evidence="1">APO3</strain>
    </source>
</reference>
<protein>
    <submittedName>
        <fullName evidence="1">Uncharacterized protein</fullName>
    </submittedName>
</protein>
<dbReference type="GeneID" id="20821580"/>
<gene>
    <name evidence="2" type="ORF">H257_19583</name>
    <name evidence="1" type="ORF">H257_19584</name>
</gene>
<evidence type="ECO:0000313" key="2">
    <source>
        <dbReference type="EMBL" id="ETV63497.1"/>
    </source>
</evidence>
<evidence type="ECO:0000313" key="1">
    <source>
        <dbReference type="EMBL" id="ETV63496.1"/>
    </source>
</evidence>
<dbReference type="AlphaFoldDB" id="W4F9I0"/>
<proteinExistence type="predicted"/>
<dbReference type="VEuPathDB" id="FungiDB:H257_19584"/>
<accession>W4F9I0</accession>
<dbReference type="GeneID" id="20821579"/>
<dbReference type="EMBL" id="KI913945">
    <property type="protein sequence ID" value="ETV63497.1"/>
    <property type="molecule type" value="Genomic_DNA"/>
</dbReference>
<dbReference type="VEuPathDB" id="FungiDB:H257_19583"/>